<organism evidence="2 3">
    <name type="scientific">Flavobacterium ardleyense</name>
    <dbReference type="NCBI Taxonomy" id="2038737"/>
    <lineage>
        <taxon>Bacteria</taxon>
        <taxon>Pseudomonadati</taxon>
        <taxon>Bacteroidota</taxon>
        <taxon>Flavobacteriia</taxon>
        <taxon>Flavobacteriales</taxon>
        <taxon>Flavobacteriaceae</taxon>
        <taxon>Flavobacterium</taxon>
    </lineage>
</organism>
<dbReference type="InterPro" id="IPR031165">
    <property type="entry name" value="GNAT_YJDJ"/>
</dbReference>
<evidence type="ECO:0000259" key="1">
    <source>
        <dbReference type="PROSITE" id="PS51729"/>
    </source>
</evidence>
<dbReference type="PANTHER" id="PTHR31435:SF10">
    <property type="entry name" value="BSR4717 PROTEIN"/>
    <property type="match status" value="1"/>
</dbReference>
<dbReference type="Gene3D" id="3.40.630.30">
    <property type="match status" value="1"/>
</dbReference>
<accession>A0ABW5ZCV7</accession>
<dbReference type="PROSITE" id="PS51729">
    <property type="entry name" value="GNAT_YJDJ"/>
    <property type="match status" value="1"/>
</dbReference>
<evidence type="ECO:0000313" key="3">
    <source>
        <dbReference type="Proteomes" id="UP001597549"/>
    </source>
</evidence>
<dbReference type="GO" id="GO:0016746">
    <property type="term" value="F:acyltransferase activity"/>
    <property type="evidence" value="ECO:0007669"/>
    <property type="project" value="UniProtKB-KW"/>
</dbReference>
<dbReference type="InterPro" id="IPR016181">
    <property type="entry name" value="Acyl_CoA_acyltransferase"/>
</dbReference>
<protein>
    <submittedName>
        <fullName evidence="2">GNAT family N-acetyltransferase</fullName>
        <ecNumber evidence="2">2.3.1.-</ecNumber>
    </submittedName>
</protein>
<dbReference type="EC" id="2.3.1.-" evidence="2"/>
<evidence type="ECO:0000313" key="2">
    <source>
        <dbReference type="EMBL" id="MFD2909906.1"/>
    </source>
</evidence>
<dbReference type="RefSeq" id="WP_379808872.1">
    <property type="nucleotide sequence ID" value="NZ_JBHUOL010000022.1"/>
</dbReference>
<dbReference type="Proteomes" id="UP001597549">
    <property type="component" value="Unassembled WGS sequence"/>
</dbReference>
<dbReference type="SUPFAM" id="SSF55729">
    <property type="entry name" value="Acyl-CoA N-acyltransferases (Nat)"/>
    <property type="match status" value="1"/>
</dbReference>
<keyword evidence="2" id="KW-0012">Acyltransferase</keyword>
<reference evidence="3" key="1">
    <citation type="journal article" date="2019" name="Int. J. Syst. Evol. Microbiol.">
        <title>The Global Catalogue of Microorganisms (GCM) 10K type strain sequencing project: providing services to taxonomists for standard genome sequencing and annotation.</title>
        <authorList>
            <consortium name="The Broad Institute Genomics Platform"/>
            <consortium name="The Broad Institute Genome Sequencing Center for Infectious Disease"/>
            <person name="Wu L."/>
            <person name="Ma J."/>
        </authorList>
    </citation>
    <scope>NUCLEOTIDE SEQUENCE [LARGE SCALE GENOMIC DNA]</scope>
    <source>
        <strain evidence="3">KCTC 52644</strain>
    </source>
</reference>
<proteinExistence type="predicted"/>
<sequence>MNQEVQLTISDKTGIFYIEVDGNEEAMMTFFMSDDNKMTIDHTEVNPGNEGKGFGKKLVLKAVEFARAHNYKIVPVCSFVKSVIEKTPEFKDIV</sequence>
<keyword evidence="3" id="KW-1185">Reference proteome</keyword>
<keyword evidence="2" id="KW-0808">Transferase</keyword>
<dbReference type="Pfam" id="PF14542">
    <property type="entry name" value="Acetyltransf_CG"/>
    <property type="match status" value="1"/>
</dbReference>
<gene>
    <name evidence="2" type="ORF">ACFSX9_14305</name>
</gene>
<comment type="caution">
    <text evidence="2">The sequence shown here is derived from an EMBL/GenBank/DDBJ whole genome shotgun (WGS) entry which is preliminary data.</text>
</comment>
<dbReference type="EMBL" id="JBHUOL010000022">
    <property type="protein sequence ID" value="MFD2909906.1"/>
    <property type="molecule type" value="Genomic_DNA"/>
</dbReference>
<name>A0ABW5ZCV7_9FLAO</name>
<dbReference type="CDD" id="cd04301">
    <property type="entry name" value="NAT_SF"/>
    <property type="match status" value="1"/>
</dbReference>
<feature type="domain" description="N-acetyltransferase" evidence="1">
    <location>
        <begin position="8"/>
        <end position="94"/>
    </location>
</feature>
<dbReference type="InterPro" id="IPR045057">
    <property type="entry name" value="Gcn5-rel_NAT"/>
</dbReference>
<dbReference type="PANTHER" id="PTHR31435">
    <property type="entry name" value="PROTEIN NATD1"/>
    <property type="match status" value="1"/>
</dbReference>